<sequence>MAQEVMREKIKTLLIGDKHTPTEISRILDVDRGTVYRVKKRLQTNMTLKHKRGGGRPNLLGNSIKYTATQFIKSDPETSVRKLTTRITKTKKLTVSKSTVHLTLQKLKYSKPFPVQIPLLSEKNRLFRIEWAQKNKFKLWCRAVFADEASFWLNRGKILEWHLLSQAEAFHGNRWFLVQDNDPKHRSKLAQQWISEKMPNNVFQWPSQSPDLNPIENLFGWLKNQVVKQHAKSLAELEKCIQTIWDSLTPEFLEPYWKSMKRRCQMVVENDGNKIKY</sequence>
<dbReference type="GO" id="GO:0015074">
    <property type="term" value="P:DNA integration"/>
    <property type="evidence" value="ECO:0007669"/>
    <property type="project" value="InterPro"/>
</dbReference>
<keyword evidence="4" id="KW-1185">Reference proteome</keyword>
<dbReference type="Pfam" id="PF01498">
    <property type="entry name" value="HTH_Tnp_Tc3_2"/>
    <property type="match status" value="1"/>
</dbReference>
<protein>
    <recommendedName>
        <fullName evidence="5">Transposase</fullName>
    </recommendedName>
</protein>
<gene>
    <name evidence="3" type="ORF">LOD99_6300</name>
</gene>
<proteinExistence type="predicted"/>
<evidence type="ECO:0000313" key="3">
    <source>
        <dbReference type="EMBL" id="KAI6649936.1"/>
    </source>
</evidence>
<name>A0AAV7JLZ7_9METZ</name>
<dbReference type="PANTHER" id="PTHR47326">
    <property type="entry name" value="TRANSPOSABLE ELEMENT TC3 TRANSPOSASE-LIKE PROTEIN"/>
    <property type="match status" value="1"/>
</dbReference>
<dbReference type="AlphaFoldDB" id="A0AAV7JLZ7"/>
<dbReference type="InterPro" id="IPR036397">
    <property type="entry name" value="RNaseH_sf"/>
</dbReference>
<dbReference type="InterPro" id="IPR002492">
    <property type="entry name" value="Transposase_Tc1-like"/>
</dbReference>
<dbReference type="GO" id="GO:0003677">
    <property type="term" value="F:DNA binding"/>
    <property type="evidence" value="ECO:0007669"/>
    <property type="project" value="InterPro"/>
</dbReference>
<dbReference type="PANTHER" id="PTHR47326:SF1">
    <property type="entry name" value="HTH PSQ-TYPE DOMAIN-CONTAINING PROTEIN"/>
    <property type="match status" value="1"/>
</dbReference>
<dbReference type="Proteomes" id="UP001165289">
    <property type="component" value="Unassembled WGS sequence"/>
</dbReference>
<dbReference type="SUPFAM" id="SSF46689">
    <property type="entry name" value="Homeodomain-like"/>
    <property type="match status" value="1"/>
</dbReference>
<dbReference type="Pfam" id="PF13358">
    <property type="entry name" value="DDE_3"/>
    <property type="match status" value="1"/>
</dbReference>
<evidence type="ECO:0000259" key="1">
    <source>
        <dbReference type="Pfam" id="PF01498"/>
    </source>
</evidence>
<feature type="domain" description="Tc1-like transposase DDE" evidence="2">
    <location>
        <begin position="163"/>
        <end position="237"/>
    </location>
</feature>
<evidence type="ECO:0000259" key="2">
    <source>
        <dbReference type="Pfam" id="PF13358"/>
    </source>
</evidence>
<feature type="domain" description="Transposase Tc1-like" evidence="1">
    <location>
        <begin position="71"/>
        <end position="135"/>
    </location>
</feature>
<evidence type="ECO:0000313" key="4">
    <source>
        <dbReference type="Proteomes" id="UP001165289"/>
    </source>
</evidence>
<dbReference type="GO" id="GO:0006313">
    <property type="term" value="P:DNA transposition"/>
    <property type="evidence" value="ECO:0007669"/>
    <property type="project" value="InterPro"/>
</dbReference>
<dbReference type="Gene3D" id="3.30.420.10">
    <property type="entry name" value="Ribonuclease H-like superfamily/Ribonuclease H"/>
    <property type="match status" value="1"/>
</dbReference>
<dbReference type="InterPro" id="IPR038717">
    <property type="entry name" value="Tc1-like_DDE_dom"/>
</dbReference>
<organism evidence="3 4">
    <name type="scientific">Oopsacas minuta</name>
    <dbReference type="NCBI Taxonomy" id="111878"/>
    <lineage>
        <taxon>Eukaryota</taxon>
        <taxon>Metazoa</taxon>
        <taxon>Porifera</taxon>
        <taxon>Hexactinellida</taxon>
        <taxon>Hexasterophora</taxon>
        <taxon>Lyssacinosida</taxon>
        <taxon>Leucopsacidae</taxon>
        <taxon>Oopsacas</taxon>
    </lineage>
</organism>
<comment type="caution">
    <text evidence="3">The sequence shown here is derived from an EMBL/GenBank/DDBJ whole genome shotgun (WGS) entry which is preliminary data.</text>
</comment>
<reference evidence="3 4" key="1">
    <citation type="journal article" date="2023" name="BMC Biol.">
        <title>The compact genome of the sponge Oopsacas minuta (Hexactinellida) is lacking key metazoan core genes.</title>
        <authorList>
            <person name="Santini S."/>
            <person name="Schenkelaars Q."/>
            <person name="Jourda C."/>
            <person name="Duchesne M."/>
            <person name="Belahbib H."/>
            <person name="Rocher C."/>
            <person name="Selva M."/>
            <person name="Riesgo A."/>
            <person name="Vervoort M."/>
            <person name="Leys S.P."/>
            <person name="Kodjabachian L."/>
            <person name="Le Bivic A."/>
            <person name="Borchiellini C."/>
            <person name="Claverie J.M."/>
            <person name="Renard E."/>
        </authorList>
    </citation>
    <scope>NUCLEOTIDE SEQUENCE [LARGE SCALE GENOMIC DNA]</scope>
    <source>
        <strain evidence="3">SPO-2</strain>
    </source>
</reference>
<dbReference type="InterPro" id="IPR009057">
    <property type="entry name" value="Homeodomain-like_sf"/>
</dbReference>
<accession>A0AAV7JLZ7</accession>
<dbReference type="EMBL" id="JAKMXF010000316">
    <property type="protein sequence ID" value="KAI6649936.1"/>
    <property type="molecule type" value="Genomic_DNA"/>
</dbReference>
<evidence type="ECO:0008006" key="5">
    <source>
        <dbReference type="Google" id="ProtNLM"/>
    </source>
</evidence>